<evidence type="ECO:0000256" key="1">
    <source>
        <dbReference type="ARBA" id="ARBA00005568"/>
    </source>
</evidence>
<dbReference type="InterPro" id="IPR050251">
    <property type="entry name" value="HpcH-HpaI_aldolase"/>
</dbReference>
<proteinExistence type="inferred from homology"/>
<dbReference type="InterPro" id="IPR005000">
    <property type="entry name" value="Aldolase/citrate-lyase_domain"/>
</dbReference>
<dbReference type="Pfam" id="PF03328">
    <property type="entry name" value="HpcH_HpaI"/>
    <property type="match status" value="1"/>
</dbReference>
<dbReference type="PANTHER" id="PTHR30502:SF0">
    <property type="entry name" value="PHOSPHOENOLPYRUVATE CARBOXYLASE FAMILY PROTEIN"/>
    <property type="match status" value="1"/>
</dbReference>
<dbReference type="GO" id="GO:0016832">
    <property type="term" value="F:aldehyde-lyase activity"/>
    <property type="evidence" value="ECO:0007669"/>
    <property type="project" value="TreeGrafter"/>
</dbReference>
<dbReference type="Gene3D" id="3.20.20.60">
    <property type="entry name" value="Phosphoenolpyruvate-binding domains"/>
    <property type="match status" value="1"/>
</dbReference>
<protein>
    <submittedName>
        <fullName evidence="5">Siderophore biosynthesis protein SbnG</fullName>
    </submittedName>
</protein>
<evidence type="ECO:0000256" key="2">
    <source>
        <dbReference type="ARBA" id="ARBA00022723"/>
    </source>
</evidence>
<dbReference type="PANTHER" id="PTHR30502">
    <property type="entry name" value="2-KETO-3-DEOXY-L-RHAMNONATE ALDOLASE"/>
    <property type="match status" value="1"/>
</dbReference>
<evidence type="ECO:0000259" key="4">
    <source>
        <dbReference type="Pfam" id="PF03328"/>
    </source>
</evidence>
<feature type="domain" description="HpcH/HpaI aldolase/citrate lyase" evidence="4">
    <location>
        <begin position="24"/>
        <end position="236"/>
    </location>
</feature>
<keyword evidence="2" id="KW-0479">Metal-binding</keyword>
<organism evidence="5 6">
    <name type="scientific">Staphylococcus lutrae</name>
    <dbReference type="NCBI Taxonomy" id="155085"/>
    <lineage>
        <taxon>Bacteria</taxon>
        <taxon>Bacillati</taxon>
        <taxon>Bacillota</taxon>
        <taxon>Bacilli</taxon>
        <taxon>Bacillales</taxon>
        <taxon>Staphylococcaceae</taxon>
        <taxon>Staphylococcus</taxon>
    </lineage>
</organism>
<dbReference type="RefSeq" id="WP_085237655.1">
    <property type="nucleotide sequence ID" value="NZ_CP020773.1"/>
</dbReference>
<dbReference type="InterPro" id="IPR040442">
    <property type="entry name" value="Pyrv_kinase-like_dom_sf"/>
</dbReference>
<keyword evidence="3" id="KW-0456">Lyase</keyword>
<gene>
    <name evidence="5" type="ORF">B5P37_07620</name>
</gene>
<dbReference type="Proteomes" id="UP000242864">
    <property type="component" value="Chromosome"/>
</dbReference>
<dbReference type="AlphaFoldDB" id="A0AAC9WJK6"/>
<dbReference type="KEGG" id="slz:B5P37_07620"/>
<dbReference type="GO" id="GO:0046872">
    <property type="term" value="F:metal ion binding"/>
    <property type="evidence" value="ECO:0007669"/>
    <property type="project" value="UniProtKB-KW"/>
</dbReference>
<reference evidence="5 6" key="1">
    <citation type="submission" date="2017-04" db="EMBL/GenBank/DDBJ databases">
        <authorList>
            <person name="Veseli I.A."/>
            <person name="Tang C."/>
            <person name="Pombert J.-F."/>
        </authorList>
    </citation>
    <scope>NUCLEOTIDE SEQUENCE [LARGE SCALE GENOMIC DNA]</scope>
    <source>
        <strain evidence="5 6">ATCC 700373</strain>
    </source>
</reference>
<dbReference type="GO" id="GO:0005737">
    <property type="term" value="C:cytoplasm"/>
    <property type="evidence" value="ECO:0007669"/>
    <property type="project" value="TreeGrafter"/>
</dbReference>
<dbReference type="SUPFAM" id="SSF51621">
    <property type="entry name" value="Phosphoenolpyruvate/pyruvate domain"/>
    <property type="match status" value="1"/>
</dbReference>
<evidence type="ECO:0000256" key="3">
    <source>
        <dbReference type="ARBA" id="ARBA00023239"/>
    </source>
</evidence>
<sequence length="260" mass="28615">MSVLSLKANLELGKMQYGLMNAIPDPLVVELIAASGYDFVVIDTEHVAIDDGTLAHMIRAAETAQIIPIVRVSASIERDIIKVLDMGAKGIIIPHVKDRATAERVVALSRYYPQGMRSLNGGRVAQFGKIPLTTAMTQSNASIIVIAMIEDMEGVAQIEDIVQVDGLDMIIEGAADLSQSIGLPWQTRHEDVQCAIQKIYQATKAAGKYFCALPRDEAQVKQWRNQGVQCLLMGDDRGKIYRHLQQDLAQMKEVNRDDNA</sequence>
<evidence type="ECO:0000313" key="6">
    <source>
        <dbReference type="Proteomes" id="UP000242864"/>
    </source>
</evidence>
<accession>A0AAC9WJK6</accession>
<comment type="similarity">
    <text evidence="1">Belongs to the HpcH/HpaI aldolase family.</text>
</comment>
<keyword evidence="6" id="KW-1185">Reference proteome</keyword>
<evidence type="ECO:0000313" key="5">
    <source>
        <dbReference type="EMBL" id="ARJ51183.1"/>
    </source>
</evidence>
<dbReference type="InterPro" id="IPR015813">
    <property type="entry name" value="Pyrv/PenolPyrv_kinase-like_dom"/>
</dbReference>
<dbReference type="EMBL" id="CP020773">
    <property type="protein sequence ID" value="ARJ51183.1"/>
    <property type="molecule type" value="Genomic_DNA"/>
</dbReference>
<name>A0AAC9WJK6_9STAP</name>